<evidence type="ECO:0000313" key="3">
    <source>
        <dbReference type="Proteomes" id="UP001374579"/>
    </source>
</evidence>
<dbReference type="AlphaFoldDB" id="A0AAN9BLY7"/>
<dbReference type="PROSITE" id="PS50143">
    <property type="entry name" value="BIR_REPEAT_2"/>
    <property type="match status" value="1"/>
</dbReference>
<feature type="region of interest" description="Disordered" evidence="1">
    <location>
        <begin position="1"/>
        <end position="21"/>
    </location>
</feature>
<organism evidence="2 3">
    <name type="scientific">Littorina saxatilis</name>
    <dbReference type="NCBI Taxonomy" id="31220"/>
    <lineage>
        <taxon>Eukaryota</taxon>
        <taxon>Metazoa</taxon>
        <taxon>Spiralia</taxon>
        <taxon>Lophotrochozoa</taxon>
        <taxon>Mollusca</taxon>
        <taxon>Gastropoda</taxon>
        <taxon>Caenogastropoda</taxon>
        <taxon>Littorinimorpha</taxon>
        <taxon>Littorinoidea</taxon>
        <taxon>Littorinidae</taxon>
        <taxon>Littorina</taxon>
    </lineage>
</organism>
<evidence type="ECO:0000313" key="2">
    <source>
        <dbReference type="EMBL" id="KAK7107745.1"/>
    </source>
</evidence>
<dbReference type="EMBL" id="JBAMIC010000004">
    <property type="protein sequence ID" value="KAK7107745.1"/>
    <property type="molecule type" value="Genomic_DNA"/>
</dbReference>
<comment type="caution">
    <text evidence="2">The sequence shown here is derived from an EMBL/GenBank/DDBJ whole genome shotgun (WGS) entry which is preliminary data.</text>
</comment>
<protein>
    <submittedName>
        <fullName evidence="2">Uncharacterized protein</fullName>
    </submittedName>
</protein>
<feature type="compositionally biased region" description="Polar residues" evidence="1">
    <location>
        <begin position="1"/>
        <end position="15"/>
    </location>
</feature>
<proteinExistence type="predicted"/>
<dbReference type="SUPFAM" id="SSF57924">
    <property type="entry name" value="Inhibitor of apoptosis (IAP) repeat"/>
    <property type="match status" value="1"/>
</dbReference>
<dbReference type="Pfam" id="PF00653">
    <property type="entry name" value="BIR"/>
    <property type="match status" value="1"/>
</dbReference>
<reference evidence="2 3" key="1">
    <citation type="submission" date="2024-02" db="EMBL/GenBank/DDBJ databases">
        <title>Chromosome-scale genome assembly of the rough periwinkle Littorina saxatilis.</title>
        <authorList>
            <person name="De Jode A."/>
            <person name="Faria R."/>
            <person name="Formenti G."/>
            <person name="Sims Y."/>
            <person name="Smith T.P."/>
            <person name="Tracey A."/>
            <person name="Wood J.M.D."/>
            <person name="Zagrodzka Z.B."/>
            <person name="Johannesson K."/>
            <person name="Butlin R.K."/>
            <person name="Leder E.H."/>
        </authorList>
    </citation>
    <scope>NUCLEOTIDE SEQUENCE [LARGE SCALE GENOMIC DNA]</scope>
    <source>
        <strain evidence="2">Snail1</strain>
        <tissue evidence="2">Muscle</tissue>
    </source>
</reference>
<dbReference type="Proteomes" id="UP001374579">
    <property type="component" value="Unassembled WGS sequence"/>
</dbReference>
<dbReference type="SMART" id="SM00238">
    <property type="entry name" value="BIR"/>
    <property type="match status" value="1"/>
</dbReference>
<name>A0AAN9BLY7_9CAEN</name>
<evidence type="ECO:0000256" key="1">
    <source>
        <dbReference type="SAM" id="MobiDB-lite"/>
    </source>
</evidence>
<gene>
    <name evidence="2" type="ORF">V1264_015610</name>
</gene>
<dbReference type="InterPro" id="IPR001370">
    <property type="entry name" value="BIR_rpt"/>
</dbReference>
<accession>A0AAN9BLY7</accession>
<keyword evidence="3" id="KW-1185">Reference proteome</keyword>
<sequence>MATETLHSPQSSRQCPPTPIPRPVSWKGHVYEDLLDIPTEVFSGSKNHEKWEESSVREAAYLVRQLGTKLPVIFFLLCESEGLMTLKGRVKTYPADWIGWDPLDMAFFGLFLNGNEKVECVACGVTFRKLRSRDICHVRRHKQLSPNCMLLKLSCRHQSSETTDGRRARRHSLSALDVLRSGHIA</sequence>
<dbReference type="Gene3D" id="1.10.1170.10">
    <property type="entry name" value="Inhibitor Of Apoptosis Protein (2mihbC-IAP-1), Chain A"/>
    <property type="match status" value="1"/>
</dbReference>